<evidence type="ECO:0000313" key="5">
    <source>
        <dbReference type="Proteomes" id="UP000594430"/>
    </source>
</evidence>
<accession>A0A7S9LKG8</accession>
<evidence type="ECO:0000313" key="4">
    <source>
        <dbReference type="EMBL" id="QPH50764.1"/>
    </source>
</evidence>
<dbReference type="GO" id="GO:0008168">
    <property type="term" value="F:methyltransferase activity"/>
    <property type="evidence" value="ECO:0007669"/>
    <property type="project" value="UniProtKB-KW"/>
</dbReference>
<evidence type="ECO:0000256" key="2">
    <source>
        <dbReference type="ARBA" id="ARBA00022679"/>
    </source>
</evidence>
<name>A0A7S9LKG8_9PSED</name>
<dbReference type="GO" id="GO:0032259">
    <property type="term" value="P:methylation"/>
    <property type="evidence" value="ECO:0007669"/>
    <property type="project" value="UniProtKB-KW"/>
</dbReference>
<evidence type="ECO:0000259" key="3">
    <source>
        <dbReference type="Pfam" id="PF02574"/>
    </source>
</evidence>
<dbReference type="Pfam" id="PF02574">
    <property type="entry name" value="S-methyl_trans"/>
    <property type="match status" value="1"/>
</dbReference>
<keyword evidence="1 4" id="KW-0489">Methyltransferase</keyword>
<dbReference type="EMBL" id="CP064946">
    <property type="protein sequence ID" value="QPH50764.1"/>
    <property type="molecule type" value="Genomic_DNA"/>
</dbReference>
<protein>
    <submittedName>
        <fullName evidence="4">Homocysteine S-methyltransferase family protein</fullName>
    </submittedName>
</protein>
<gene>
    <name evidence="4" type="ORF">IZU98_08770</name>
</gene>
<organism evidence="4 5">
    <name type="scientific">Pseudomonas fulva</name>
    <dbReference type="NCBI Taxonomy" id="47880"/>
    <lineage>
        <taxon>Bacteria</taxon>
        <taxon>Pseudomonadati</taxon>
        <taxon>Pseudomonadota</taxon>
        <taxon>Gammaproteobacteria</taxon>
        <taxon>Pseudomonadales</taxon>
        <taxon>Pseudomonadaceae</taxon>
        <taxon>Pseudomonas</taxon>
    </lineage>
</organism>
<feature type="domain" description="Hcy-binding" evidence="3">
    <location>
        <begin position="14"/>
        <end position="34"/>
    </location>
</feature>
<dbReference type="SUPFAM" id="SSF82282">
    <property type="entry name" value="Homocysteine S-methyltransferase"/>
    <property type="match status" value="1"/>
</dbReference>
<reference evidence="4 5" key="1">
    <citation type="submission" date="2020-11" db="EMBL/GenBank/DDBJ databases">
        <title>Pseudomonas fulva producing VIM-24.</title>
        <authorList>
            <person name="Liu S."/>
        </authorList>
    </citation>
    <scope>NUCLEOTIDE SEQUENCE [LARGE SCALE GENOMIC DNA]</scope>
    <source>
        <strain evidence="4 5">ZDHY414</strain>
    </source>
</reference>
<dbReference type="InterPro" id="IPR003726">
    <property type="entry name" value="HCY_dom"/>
</dbReference>
<sequence>MTANSYAVAPFTCATIIGGCCGIRPEHIEQLHEHIGIEPGGIAPSGG</sequence>
<dbReference type="Proteomes" id="UP000594430">
    <property type="component" value="Chromosome"/>
</dbReference>
<evidence type="ECO:0000256" key="1">
    <source>
        <dbReference type="ARBA" id="ARBA00022603"/>
    </source>
</evidence>
<dbReference type="Gene3D" id="3.20.20.330">
    <property type="entry name" value="Homocysteine-binding-like domain"/>
    <property type="match status" value="1"/>
</dbReference>
<proteinExistence type="predicted"/>
<dbReference type="AlphaFoldDB" id="A0A7S9LKG8"/>
<dbReference type="InterPro" id="IPR036589">
    <property type="entry name" value="HCY_dom_sf"/>
</dbReference>
<keyword evidence="2 4" id="KW-0808">Transferase</keyword>